<dbReference type="AlphaFoldDB" id="A0AB38Z9D2"/>
<dbReference type="GO" id="GO:0004519">
    <property type="term" value="F:endonuclease activity"/>
    <property type="evidence" value="ECO:0007669"/>
    <property type="project" value="UniProtKB-KW"/>
</dbReference>
<dbReference type="Pfam" id="PF13392">
    <property type="entry name" value="HNH_3"/>
    <property type="match status" value="1"/>
</dbReference>
<keyword evidence="2" id="KW-0255">Endonuclease</keyword>
<accession>A0AB38Z9D2</accession>
<evidence type="ECO:0000259" key="1">
    <source>
        <dbReference type="Pfam" id="PF13392"/>
    </source>
</evidence>
<feature type="domain" description="HNH nuclease" evidence="1">
    <location>
        <begin position="85"/>
        <end position="128"/>
    </location>
</feature>
<dbReference type="InterPro" id="IPR044925">
    <property type="entry name" value="His-Me_finger_sf"/>
</dbReference>
<keyword evidence="2" id="KW-0540">Nuclease</keyword>
<dbReference type="RefSeq" id="WP_322354316.1">
    <property type="nucleotide sequence ID" value="NZ_CP141531.1"/>
</dbReference>
<sequence>MRHECYTRGKRHLFCCRQCLADYSNKAKNPDGYDNLKDYTNMAINFSMIAKKLNPSRMTPQVREKIRNSLLGSGDGKTYEKTYGKHTHRVVAEQLLGRPLAEGEVVHHLDGNPRNNNPDNIRVFPSQREHAEFHAKLYAFFMGGGDAE</sequence>
<dbReference type="InterPro" id="IPR003615">
    <property type="entry name" value="HNH_nuc"/>
</dbReference>
<dbReference type="EC" id="3.1.-.-" evidence="2"/>
<organism evidence="2 3">
    <name type="scientific">Dehalococcoides mccartyi</name>
    <dbReference type="NCBI Taxonomy" id="61435"/>
    <lineage>
        <taxon>Bacteria</taxon>
        <taxon>Bacillati</taxon>
        <taxon>Chloroflexota</taxon>
        <taxon>Dehalococcoidia</taxon>
        <taxon>Dehalococcoidales</taxon>
        <taxon>Dehalococcoidaceae</taxon>
        <taxon>Dehalococcoides</taxon>
    </lineage>
</organism>
<reference evidence="2" key="1">
    <citation type="submission" date="2023-12" db="EMBL/GenBank/DDBJ databases">
        <title>Isolation of organohalide respiring bacteria Dehalococcoides mccartyi strain GPTCE1 in groundwater collected near a chemical plant in Suzhou, China.</title>
        <authorList>
            <person name="Liu G."/>
        </authorList>
    </citation>
    <scope>NUCLEOTIDE SEQUENCE</scope>
    <source>
        <strain evidence="2">GPTCE1</strain>
    </source>
</reference>
<dbReference type="SUPFAM" id="SSF54060">
    <property type="entry name" value="His-Me finger endonucleases"/>
    <property type="match status" value="1"/>
</dbReference>
<evidence type="ECO:0000313" key="3">
    <source>
        <dbReference type="Proteomes" id="UP001327986"/>
    </source>
</evidence>
<protein>
    <submittedName>
        <fullName evidence="2">HNH endonuclease signature motif containing protein</fullName>
        <ecNumber evidence="2">3.1.-.-</ecNumber>
    </submittedName>
</protein>
<dbReference type="GO" id="GO:0016787">
    <property type="term" value="F:hydrolase activity"/>
    <property type="evidence" value="ECO:0007669"/>
    <property type="project" value="UniProtKB-KW"/>
</dbReference>
<name>A0AB38Z9D2_9CHLR</name>
<dbReference type="Proteomes" id="UP001327986">
    <property type="component" value="Chromosome"/>
</dbReference>
<dbReference type="EMBL" id="CP141531">
    <property type="protein sequence ID" value="WRO07077.1"/>
    <property type="molecule type" value="Genomic_DNA"/>
</dbReference>
<gene>
    <name evidence="2" type="ORF">VLL09_06715</name>
</gene>
<keyword evidence="2" id="KW-0378">Hydrolase</keyword>
<evidence type="ECO:0000313" key="2">
    <source>
        <dbReference type="EMBL" id="WRO07077.1"/>
    </source>
</evidence>
<proteinExistence type="predicted"/>
<dbReference type="Gene3D" id="3.90.75.20">
    <property type="match status" value="1"/>
</dbReference>